<protein>
    <submittedName>
        <fullName evidence="1">Structural protein</fullName>
    </submittedName>
</protein>
<dbReference type="Proteomes" id="UP000241016">
    <property type="component" value="Segment"/>
</dbReference>
<name>A0A2I5AR85_9VIRU</name>
<gene>
    <name evidence="1" type="ORF">GC1_00023</name>
</gene>
<evidence type="ECO:0000313" key="2">
    <source>
        <dbReference type="Proteomes" id="UP000241016"/>
    </source>
</evidence>
<proteinExistence type="predicted"/>
<organism evidence="1 2">
    <name type="scientific">Gluconobacter phage GC1</name>
    <dbReference type="NCBI Taxonomy" id="2047788"/>
    <lineage>
        <taxon>Viruses</taxon>
        <taxon>Varidnaviria</taxon>
        <taxon>Bamfordvirae</taxon>
        <taxon>Preplasmiviricota</taxon>
        <taxon>Prepoliviricotina</taxon>
        <taxon>Tectiliviricetes</taxon>
        <taxon>Kalamavirales</taxon>
        <taxon>Tectiviridae</taxon>
        <taxon>Gammatectivirus</taxon>
        <taxon>Gammatectivirus GC1</taxon>
    </lineage>
</organism>
<sequence length="135" mass="15081">MTTRGILNDNPCNIVRTHDNWLGLRPLQTDPRFCQFETPVWGMRAAFICIRHLVDAGRITYAGLIHAWAPPVENDTSSYVADVCGRLGVDPGKRVNCDSMGDMVSLLQAIIIHENGTCPYEYDVIGEAYEKSILK</sequence>
<dbReference type="EMBL" id="MG159787">
    <property type="protein sequence ID" value="ATS92591.1"/>
    <property type="molecule type" value="Genomic_DNA"/>
</dbReference>
<keyword evidence="2" id="KW-1185">Reference proteome</keyword>
<accession>A0A2I5AR85</accession>
<reference evidence="1 2" key="1">
    <citation type="journal article" date="2018" name="Viruses">
        <title>Bacteriophage GC1, a Novel Tectivirus Infecting Gluconobacter Cerinus, an Acetic Acid Bacterium Associated with Wine-Making.</title>
        <authorList>
            <person name="Philippe C."/>
            <person name="Krupovic M."/>
            <person name="Jaomanjaka F."/>
            <person name="Claisse O."/>
            <person name="Petrel M."/>
            <person name="le Marrec C."/>
        </authorList>
    </citation>
    <scope>NUCLEOTIDE SEQUENCE [LARGE SCALE GENOMIC DNA]</scope>
</reference>
<evidence type="ECO:0000313" key="1">
    <source>
        <dbReference type="EMBL" id="ATS92591.1"/>
    </source>
</evidence>
<dbReference type="OrthoDB" id="6756at10239"/>